<gene>
    <name evidence="4" type="ORF">NK125_01795</name>
</gene>
<feature type="active site" description="Proton acceptor" evidence="3">
    <location>
        <position position="68"/>
    </location>
</feature>
<dbReference type="Pfam" id="PF02545">
    <property type="entry name" value="Maf"/>
    <property type="match status" value="1"/>
</dbReference>
<evidence type="ECO:0000256" key="1">
    <source>
        <dbReference type="ARBA" id="ARBA00001968"/>
    </source>
</evidence>
<dbReference type="InterPro" id="IPR029001">
    <property type="entry name" value="ITPase-like_fam"/>
</dbReference>
<comment type="subcellular location">
    <subcellularLocation>
        <location evidence="3">Cytoplasm</location>
    </subcellularLocation>
</comment>
<feature type="site" description="Important for substrate specificity" evidence="3">
    <location>
        <position position="11"/>
    </location>
</feature>
<dbReference type="InterPro" id="IPR003697">
    <property type="entry name" value="Maf-like"/>
</dbReference>
<dbReference type="EMBL" id="JAMZFW010000002">
    <property type="protein sequence ID" value="MCP1101145.1"/>
    <property type="molecule type" value="Genomic_DNA"/>
</dbReference>
<evidence type="ECO:0000313" key="4">
    <source>
        <dbReference type="EMBL" id="MCP1101145.1"/>
    </source>
</evidence>
<evidence type="ECO:0000256" key="3">
    <source>
        <dbReference type="HAMAP-Rule" id="MF_00528"/>
    </source>
</evidence>
<proteinExistence type="inferred from homology"/>
<organism evidence="4 5">
    <name type="scientific">Aequitasia blattaphilus</name>
    <dbReference type="NCBI Taxonomy" id="2949332"/>
    <lineage>
        <taxon>Bacteria</taxon>
        <taxon>Bacillati</taxon>
        <taxon>Bacillota</taxon>
        <taxon>Clostridia</taxon>
        <taxon>Lachnospirales</taxon>
        <taxon>Lachnospiraceae</taxon>
        <taxon>Aequitasia</taxon>
    </lineage>
</organism>
<feature type="site" description="Important for substrate specificity" evidence="3">
    <location>
        <position position="69"/>
    </location>
</feature>
<comment type="caution">
    <text evidence="3">Lacks conserved residue(s) required for the propagation of feature annotation.</text>
</comment>
<keyword evidence="2 3" id="KW-0378">Hydrolase</keyword>
<dbReference type="PANTHER" id="PTHR43213">
    <property type="entry name" value="BIFUNCTIONAL DTTP/UTP PYROPHOSPHATASE/METHYLTRANSFERASE PROTEIN-RELATED"/>
    <property type="match status" value="1"/>
</dbReference>
<accession>A0ABT1E5P6</accession>
<evidence type="ECO:0000313" key="5">
    <source>
        <dbReference type="Proteomes" id="UP001523566"/>
    </source>
</evidence>
<dbReference type="SUPFAM" id="SSF52972">
    <property type="entry name" value="ITPase-like"/>
    <property type="match status" value="1"/>
</dbReference>
<comment type="cofactor">
    <cofactor evidence="1 3">
        <name>a divalent metal cation</name>
        <dbReference type="ChEBI" id="CHEBI:60240"/>
    </cofactor>
</comment>
<comment type="function">
    <text evidence="3">Nucleoside triphosphate pyrophosphatase that hydrolyzes dTTP and UTP. May have a dual role in cell division arrest and in preventing the incorporation of modified nucleotides into cellular nucleic acids.</text>
</comment>
<dbReference type="Proteomes" id="UP001523566">
    <property type="component" value="Unassembled WGS sequence"/>
</dbReference>
<comment type="catalytic activity">
    <reaction evidence="3">
        <text>dTTP + H2O = dTMP + diphosphate + H(+)</text>
        <dbReference type="Rhea" id="RHEA:28534"/>
        <dbReference type="ChEBI" id="CHEBI:15377"/>
        <dbReference type="ChEBI" id="CHEBI:15378"/>
        <dbReference type="ChEBI" id="CHEBI:33019"/>
        <dbReference type="ChEBI" id="CHEBI:37568"/>
        <dbReference type="ChEBI" id="CHEBI:63528"/>
        <dbReference type="EC" id="3.6.1.9"/>
    </reaction>
</comment>
<protein>
    <recommendedName>
        <fullName evidence="3">dTTP/UTP pyrophosphatase</fullName>
        <shortName evidence="3">dTTPase/UTPase</shortName>
        <ecNumber evidence="3">3.6.1.9</ecNumber>
    </recommendedName>
    <alternativeName>
        <fullName evidence="3">Nucleoside triphosphate pyrophosphatase</fullName>
    </alternativeName>
    <alternativeName>
        <fullName evidence="3">Nucleotide pyrophosphatase</fullName>
        <shortName evidence="3">Nucleotide PPase</shortName>
    </alternativeName>
</protein>
<comment type="caution">
    <text evidence="4">The sequence shown here is derived from an EMBL/GenBank/DDBJ whole genome shotgun (WGS) entry which is preliminary data.</text>
</comment>
<dbReference type="PIRSF" id="PIRSF006305">
    <property type="entry name" value="Maf"/>
    <property type="match status" value="1"/>
</dbReference>
<dbReference type="RefSeq" id="WP_262064929.1">
    <property type="nucleotide sequence ID" value="NZ_JAMXOD010000002.1"/>
</dbReference>
<dbReference type="EC" id="3.6.1.9" evidence="3"/>
<dbReference type="HAMAP" id="MF_00528">
    <property type="entry name" value="Maf"/>
    <property type="match status" value="1"/>
</dbReference>
<dbReference type="PANTHER" id="PTHR43213:SF5">
    <property type="entry name" value="BIFUNCTIONAL DTTP_UTP PYROPHOSPHATASE_METHYLTRANSFERASE PROTEIN-RELATED"/>
    <property type="match status" value="1"/>
</dbReference>
<evidence type="ECO:0000256" key="2">
    <source>
        <dbReference type="ARBA" id="ARBA00022801"/>
    </source>
</evidence>
<reference evidence="4 5" key="1">
    <citation type="journal article" date="2022" name="Genome Biol. Evol.">
        <title>Host diet, physiology and behaviors set the stage for Lachnospiraceae cladogenesis.</title>
        <authorList>
            <person name="Vera-Ponce De Leon A."/>
            <person name="Schneider M."/>
            <person name="Jahnes B.C."/>
            <person name="Sadowski V."/>
            <person name="Camuy-Velez L.A."/>
            <person name="Duan J."/>
            <person name="Sabree Z.L."/>
        </authorList>
    </citation>
    <scope>NUCLEOTIDE SEQUENCE [LARGE SCALE GENOMIC DNA]</scope>
    <source>
        <strain evidence="4 5">PAL113</strain>
    </source>
</reference>
<dbReference type="NCBIfam" id="TIGR00172">
    <property type="entry name" value="maf"/>
    <property type="match status" value="1"/>
</dbReference>
<keyword evidence="3" id="KW-0963">Cytoplasm</keyword>
<dbReference type="CDD" id="cd00555">
    <property type="entry name" value="Maf"/>
    <property type="match status" value="1"/>
</dbReference>
<dbReference type="Gene3D" id="3.90.950.10">
    <property type="match status" value="1"/>
</dbReference>
<keyword evidence="3" id="KW-0546">Nucleotide metabolism</keyword>
<sequence length="190" mass="21530">MRYVLASASPRRKELLSLLGIEFEVIPAQKEEKIERVKLEEIVQSLANQKANEVAEELSGDFCVIGADTLVSYKGEVLGKPADDEEAFGMISMLSDRTHQVYTGVCVQYQKDGKRDEISFFEKTDVTLYPIDRFEIRDYIKTKDSFDKAGGYGIQGSFGKHVKSINGEYNNVVGFPVGRFYNEMFKKGWI</sequence>
<comment type="similarity">
    <text evidence="3">Belongs to the Maf family. YhdE subfamily.</text>
</comment>
<feature type="site" description="Important for substrate specificity" evidence="3">
    <location>
        <position position="155"/>
    </location>
</feature>
<keyword evidence="5" id="KW-1185">Reference proteome</keyword>
<comment type="catalytic activity">
    <reaction evidence="3">
        <text>UTP + H2O = UMP + diphosphate + H(+)</text>
        <dbReference type="Rhea" id="RHEA:29395"/>
        <dbReference type="ChEBI" id="CHEBI:15377"/>
        <dbReference type="ChEBI" id="CHEBI:15378"/>
        <dbReference type="ChEBI" id="CHEBI:33019"/>
        <dbReference type="ChEBI" id="CHEBI:46398"/>
        <dbReference type="ChEBI" id="CHEBI:57865"/>
        <dbReference type="EC" id="3.6.1.9"/>
    </reaction>
</comment>
<name>A0ABT1E5P6_9FIRM</name>